<comment type="similarity">
    <text evidence="2">Belongs to the HsdR family.</text>
</comment>
<evidence type="ECO:0000259" key="11">
    <source>
        <dbReference type="Pfam" id="PF04313"/>
    </source>
</evidence>
<evidence type="ECO:0000256" key="8">
    <source>
        <dbReference type="ARBA" id="ARBA00022801"/>
    </source>
</evidence>
<accession>T1AVP1</accession>
<dbReference type="GO" id="GO:0009035">
    <property type="term" value="F:type I site-specific deoxyribonuclease activity"/>
    <property type="evidence" value="ECO:0007669"/>
    <property type="project" value="UniProtKB-EC"/>
</dbReference>
<evidence type="ECO:0000256" key="10">
    <source>
        <dbReference type="ARBA" id="ARBA00023125"/>
    </source>
</evidence>
<dbReference type="GO" id="GO:0003677">
    <property type="term" value="F:DNA binding"/>
    <property type="evidence" value="ECO:0007669"/>
    <property type="project" value="UniProtKB-KW"/>
</dbReference>
<dbReference type="PANTHER" id="PTHR30195">
    <property type="entry name" value="TYPE I SITE-SPECIFIC DEOXYRIBONUCLEASE PROTEIN SUBUNIT M AND R"/>
    <property type="match status" value="1"/>
</dbReference>
<evidence type="ECO:0000256" key="7">
    <source>
        <dbReference type="ARBA" id="ARBA00022759"/>
    </source>
</evidence>
<evidence type="ECO:0000256" key="5">
    <source>
        <dbReference type="ARBA" id="ARBA00022741"/>
    </source>
</evidence>
<name>T1AVP1_9ZZZZ</name>
<keyword evidence="6" id="KW-0680">Restriction system</keyword>
<keyword evidence="5" id="KW-0547">Nucleotide-binding</keyword>
<sequence>MMLRPLLTFHESVVEEAALGYFRELGYETKFGPDIAPDGNAKERENWNDVILEGRLKTAIDRLNSHLSADARADAVRKVLRSESSSLVQSNRRFHDFLANGIDIETRRKEGRIAGDKAWLVDFEHPENNDWLVVNQFAV</sequence>
<evidence type="ECO:0000313" key="12">
    <source>
        <dbReference type="EMBL" id="EQD44809.1"/>
    </source>
</evidence>
<protein>
    <recommendedName>
        <fullName evidence="3">type I site-specific deoxyribonuclease</fullName>
        <ecNumber evidence="3">3.1.21.3</ecNumber>
    </recommendedName>
</protein>
<dbReference type="EMBL" id="AUZZ01006827">
    <property type="protein sequence ID" value="EQD44809.1"/>
    <property type="molecule type" value="Genomic_DNA"/>
</dbReference>
<comment type="catalytic activity">
    <reaction evidence="1">
        <text>Endonucleolytic cleavage of DNA to give random double-stranded fragments with terminal 5'-phosphates, ATP is simultaneously hydrolyzed.</text>
        <dbReference type="EC" id="3.1.21.3"/>
    </reaction>
</comment>
<evidence type="ECO:0000256" key="9">
    <source>
        <dbReference type="ARBA" id="ARBA00022840"/>
    </source>
</evidence>
<evidence type="ECO:0000256" key="2">
    <source>
        <dbReference type="ARBA" id="ARBA00008598"/>
    </source>
</evidence>
<proteinExistence type="inferred from homology"/>
<evidence type="ECO:0000256" key="1">
    <source>
        <dbReference type="ARBA" id="ARBA00000851"/>
    </source>
</evidence>
<evidence type="ECO:0000256" key="4">
    <source>
        <dbReference type="ARBA" id="ARBA00022722"/>
    </source>
</evidence>
<evidence type="ECO:0000256" key="6">
    <source>
        <dbReference type="ARBA" id="ARBA00022747"/>
    </source>
</evidence>
<keyword evidence="4" id="KW-0540">Nuclease</keyword>
<comment type="caution">
    <text evidence="12">The sequence shown here is derived from an EMBL/GenBank/DDBJ whole genome shotgun (WGS) entry which is preliminary data.</text>
</comment>
<dbReference type="CDD" id="cd22332">
    <property type="entry name" value="HsdR_N"/>
    <property type="match status" value="1"/>
</dbReference>
<keyword evidence="8 12" id="KW-0378">Hydrolase</keyword>
<dbReference type="AlphaFoldDB" id="T1AVP1"/>
<dbReference type="GO" id="GO:0009307">
    <property type="term" value="P:DNA restriction-modification system"/>
    <property type="evidence" value="ECO:0007669"/>
    <property type="project" value="UniProtKB-KW"/>
</dbReference>
<keyword evidence="9" id="KW-0067">ATP-binding</keyword>
<evidence type="ECO:0000256" key="3">
    <source>
        <dbReference type="ARBA" id="ARBA00012654"/>
    </source>
</evidence>
<organism evidence="12">
    <name type="scientific">mine drainage metagenome</name>
    <dbReference type="NCBI Taxonomy" id="410659"/>
    <lineage>
        <taxon>unclassified sequences</taxon>
        <taxon>metagenomes</taxon>
        <taxon>ecological metagenomes</taxon>
    </lineage>
</organism>
<reference evidence="12" key="1">
    <citation type="submission" date="2013-08" db="EMBL/GenBank/DDBJ databases">
        <authorList>
            <person name="Mendez C."/>
            <person name="Richter M."/>
            <person name="Ferrer M."/>
            <person name="Sanchez J."/>
        </authorList>
    </citation>
    <scope>NUCLEOTIDE SEQUENCE</scope>
</reference>
<dbReference type="GO" id="GO:0005524">
    <property type="term" value="F:ATP binding"/>
    <property type="evidence" value="ECO:0007669"/>
    <property type="project" value="UniProtKB-KW"/>
</dbReference>
<feature type="domain" description="Restriction endonuclease type I HsdR N-terminal" evidence="11">
    <location>
        <begin position="11"/>
        <end position="139"/>
    </location>
</feature>
<dbReference type="EC" id="3.1.21.3" evidence="3"/>
<dbReference type="PANTHER" id="PTHR30195:SF15">
    <property type="entry name" value="TYPE I RESTRICTION ENZYME HINDI ENDONUCLEASE SUBUNIT"/>
    <property type="match status" value="1"/>
</dbReference>
<gene>
    <name evidence="12" type="ORF">B2A_09458</name>
</gene>
<feature type="non-terminal residue" evidence="12">
    <location>
        <position position="139"/>
    </location>
</feature>
<dbReference type="InterPro" id="IPR007409">
    <property type="entry name" value="Restrct_endonuc_type1_HsdR_N"/>
</dbReference>
<keyword evidence="7 12" id="KW-0255">Endonuclease</keyword>
<dbReference type="Pfam" id="PF04313">
    <property type="entry name" value="HSDR_N"/>
    <property type="match status" value="1"/>
</dbReference>
<reference evidence="12" key="2">
    <citation type="journal article" date="2014" name="ISME J.">
        <title>Microbial stratification in low pH oxic and suboxic macroscopic growths along an acid mine drainage.</title>
        <authorList>
            <person name="Mendez-Garcia C."/>
            <person name="Mesa V."/>
            <person name="Sprenger R.R."/>
            <person name="Richter M."/>
            <person name="Diez M.S."/>
            <person name="Solano J."/>
            <person name="Bargiela R."/>
            <person name="Golyshina O.V."/>
            <person name="Manteca A."/>
            <person name="Ramos J.L."/>
            <person name="Gallego J.R."/>
            <person name="Llorente I."/>
            <person name="Martins Dos Santos V.A."/>
            <person name="Jensen O.N."/>
            <person name="Pelaez A.I."/>
            <person name="Sanchez J."/>
            <person name="Ferrer M."/>
        </authorList>
    </citation>
    <scope>NUCLEOTIDE SEQUENCE</scope>
</reference>
<keyword evidence="10" id="KW-0238">DNA-binding</keyword>
<dbReference type="InterPro" id="IPR051268">
    <property type="entry name" value="Type-I_R_enzyme_R_subunit"/>
</dbReference>